<evidence type="ECO:0000313" key="3">
    <source>
        <dbReference type="Proteomes" id="UP000501558"/>
    </source>
</evidence>
<dbReference type="Proteomes" id="UP000501558">
    <property type="component" value="Chromosome"/>
</dbReference>
<gene>
    <name evidence="2" type="ORF">GU334_08720</name>
    <name evidence="1" type="ORF">GU336_10130</name>
</gene>
<evidence type="ECO:0000313" key="2">
    <source>
        <dbReference type="EMBL" id="QIW58984.1"/>
    </source>
</evidence>
<keyword evidence="3" id="KW-1185">Reference proteome</keyword>
<dbReference type="STRING" id="1348633.GCA_001591765_00589"/>
<accession>A0A290PX62</accession>
<evidence type="ECO:0008006" key="5">
    <source>
        <dbReference type="Google" id="ProtNLM"/>
    </source>
</evidence>
<proteinExistence type="predicted"/>
<sequence>MLIIDEKIIELDDLADQVVAAFMSLAVVTDFKARKLAFESDAELQQKLQTLEENRAYITYRPEIRVLQQEILMTDTIYQLKIAENDVQSVLSELAKAISGVISDAIVVDENVPLKKGGHHGKHHH</sequence>
<dbReference type="InterPro" id="IPR023378">
    <property type="entry name" value="YheA/YmcA-like_dom_sf"/>
</dbReference>
<protein>
    <recommendedName>
        <fullName evidence="5">YlbF family regulator</fullName>
    </recommendedName>
</protein>
<organism evidence="2 3">
    <name type="scientific">Pseudolactococcus raffinolactis</name>
    <dbReference type="NCBI Taxonomy" id="1366"/>
    <lineage>
        <taxon>Bacteria</taxon>
        <taxon>Bacillati</taxon>
        <taxon>Bacillota</taxon>
        <taxon>Bacilli</taxon>
        <taxon>Lactobacillales</taxon>
        <taxon>Streptococcaceae</taxon>
        <taxon>Pseudolactococcus</taxon>
    </lineage>
</organism>
<dbReference type="EMBL" id="CP047616">
    <property type="protein sequence ID" value="QIW54462.1"/>
    <property type="molecule type" value="Genomic_DNA"/>
</dbReference>
<dbReference type="Gene3D" id="1.20.1500.10">
    <property type="entry name" value="YheA/YmcA-like"/>
    <property type="match status" value="1"/>
</dbReference>
<dbReference type="RefSeq" id="WP_096039492.1">
    <property type="nucleotide sequence ID" value="NZ_CBCPKB010000008.1"/>
</dbReference>
<dbReference type="Proteomes" id="UP000501945">
    <property type="component" value="Chromosome"/>
</dbReference>
<name>A0A290PX62_9LACT</name>
<dbReference type="AlphaFoldDB" id="A0A290PX62"/>
<evidence type="ECO:0000313" key="1">
    <source>
        <dbReference type="EMBL" id="QIW54462.1"/>
    </source>
</evidence>
<dbReference type="SUPFAM" id="SSF158622">
    <property type="entry name" value="YheA/YmcA-like"/>
    <property type="match status" value="1"/>
</dbReference>
<evidence type="ECO:0000313" key="4">
    <source>
        <dbReference type="Proteomes" id="UP000501945"/>
    </source>
</evidence>
<dbReference type="EMBL" id="CP047628">
    <property type="protein sequence ID" value="QIW58984.1"/>
    <property type="molecule type" value="Genomic_DNA"/>
</dbReference>
<dbReference type="KEGG" id="lrn:CMV25_02545"/>
<reference evidence="3 4" key="1">
    <citation type="submission" date="2019-12" db="EMBL/GenBank/DDBJ databases">
        <title>Whole genome sequences of Lactococcus raffinolactis strains isolated from sewage.</title>
        <authorList>
            <person name="Ybazeta G."/>
            <person name="Ross M."/>
            <person name="Brabant-Kirwan D."/>
            <person name="Saleh M."/>
            <person name="Dillon J.A."/>
            <person name="Splinter K."/>
            <person name="Nokhbeh R."/>
        </authorList>
    </citation>
    <scope>NUCLEOTIDE SEQUENCE [LARGE SCALE GENOMIC DNA]</scope>
    <source>
        <strain evidence="2 3">Lr_19_14</strain>
        <strain evidence="1 4">Lr_19_5</strain>
    </source>
</reference>